<keyword evidence="11" id="KW-1185">Reference proteome</keyword>
<evidence type="ECO:0008006" key="12">
    <source>
        <dbReference type="Google" id="ProtNLM"/>
    </source>
</evidence>
<feature type="transmembrane region" description="Helical" evidence="7">
    <location>
        <begin position="81"/>
        <end position="103"/>
    </location>
</feature>
<evidence type="ECO:0000256" key="7">
    <source>
        <dbReference type="SAM" id="Phobius"/>
    </source>
</evidence>
<evidence type="ECO:0000256" key="4">
    <source>
        <dbReference type="ARBA" id="ARBA00022801"/>
    </source>
</evidence>
<dbReference type="Pfam" id="PF05875">
    <property type="entry name" value="Ceramidase"/>
    <property type="match status" value="1"/>
</dbReference>
<dbReference type="EMBL" id="CM031813">
    <property type="protein sequence ID" value="KAG6653049.1"/>
    <property type="molecule type" value="Genomic_DNA"/>
</dbReference>
<dbReference type="EMBL" id="CM031829">
    <property type="protein sequence ID" value="KAG6711337.1"/>
    <property type="molecule type" value="Genomic_DNA"/>
</dbReference>
<comment type="caution">
    <text evidence="9">The sequence shown here is derived from an EMBL/GenBank/DDBJ whole genome shotgun (WGS) entry which is preliminary data.</text>
</comment>
<reference evidence="10" key="2">
    <citation type="submission" date="2021-01" db="EMBL/GenBank/DDBJ databases">
        <authorList>
            <person name="Lovell J.T."/>
            <person name="Bentley N."/>
            <person name="Bhattarai G."/>
            <person name="Jenkins J.W."/>
            <person name="Sreedasyam A."/>
            <person name="Alarcon Y."/>
            <person name="Bock C."/>
            <person name="Boston L."/>
            <person name="Carlson J."/>
            <person name="Cervantes K."/>
            <person name="Clermont K."/>
            <person name="Krom N."/>
            <person name="Kubenka K."/>
            <person name="Mamidi S."/>
            <person name="Mattison C."/>
            <person name="Monteros M."/>
            <person name="Pisani C."/>
            <person name="Plott C."/>
            <person name="Rajasekar S."/>
            <person name="Rhein H.S."/>
            <person name="Rohla C."/>
            <person name="Song M."/>
            <person name="Hilaire R.S."/>
            <person name="Shu S."/>
            <person name="Wells L."/>
            <person name="Wang X."/>
            <person name="Webber J."/>
            <person name="Heerema R.J."/>
            <person name="Klein P."/>
            <person name="Conner P."/>
            <person name="Grauke L."/>
            <person name="Grimwood J."/>
            <person name="Schmutz J."/>
            <person name="Randall J.J."/>
        </authorList>
    </citation>
    <scope>NUCLEOTIDE SEQUENCE</scope>
    <source>
        <tissue evidence="10">Leaf</tissue>
    </source>
</reference>
<comment type="subcellular location">
    <subcellularLocation>
        <location evidence="1">Membrane</location>
        <topology evidence="1">Multi-pass membrane protein</topology>
    </subcellularLocation>
</comment>
<feature type="transmembrane region" description="Helical" evidence="7">
    <location>
        <begin position="51"/>
        <end position="69"/>
    </location>
</feature>
<dbReference type="PANTHER" id="PTHR34368">
    <property type="entry name" value="OS01G0962200 PROTEIN"/>
    <property type="match status" value="1"/>
</dbReference>
<evidence type="ECO:0000313" key="10">
    <source>
        <dbReference type="EMBL" id="KAG6711337.1"/>
    </source>
</evidence>
<dbReference type="Proteomes" id="UP000811609">
    <property type="component" value="Chromosome 5"/>
</dbReference>
<evidence type="ECO:0000256" key="2">
    <source>
        <dbReference type="ARBA" id="ARBA00009780"/>
    </source>
</evidence>
<keyword evidence="8" id="KW-0732">Signal</keyword>
<keyword evidence="4" id="KW-0378">Hydrolase</keyword>
<dbReference type="GO" id="GO:0016811">
    <property type="term" value="F:hydrolase activity, acting on carbon-nitrogen (but not peptide) bonds, in linear amides"/>
    <property type="evidence" value="ECO:0007669"/>
    <property type="project" value="InterPro"/>
</dbReference>
<dbReference type="GO" id="GO:0006672">
    <property type="term" value="P:ceramide metabolic process"/>
    <property type="evidence" value="ECO:0007669"/>
    <property type="project" value="InterPro"/>
</dbReference>
<comment type="similarity">
    <text evidence="2">Belongs to the alkaline ceramidase family.</text>
</comment>
<sequence>MKKRTVYAWVVAILSFLVLMIVTPAIPQSQAYHDFADQREFFGIPNTLNVVSNFPFLVAGVIGLVLCYYGNYFRLSLQGELWGWTFFYIGVAAVAFGSSYYHLKPNDARLVWDRLPMTIAFTSIMAIFIIERIDERKGTFSIIPLLMAGIISILYWRFFDDLRPYAVVQFVPCIVIPVMAILLPPMYTHSAYWLWAAGFYLLAKVEEAADKVIYEWTHHIVSGHTLKHLCAAMVPVFLTLMLAKRSVETDRQSLLQTWRISWTKVKENGSKVESYSCSYSTVPVVESG</sequence>
<feature type="chain" id="PRO_5035819148" description="Ceramidase" evidence="8">
    <location>
        <begin position="28"/>
        <end position="288"/>
    </location>
</feature>
<dbReference type="Proteomes" id="UP000811246">
    <property type="component" value="Chromosome 5"/>
</dbReference>
<proteinExistence type="inferred from homology"/>
<evidence type="ECO:0000313" key="11">
    <source>
        <dbReference type="Proteomes" id="UP000811609"/>
    </source>
</evidence>
<dbReference type="AlphaFoldDB" id="A0A8T1QFA5"/>
<evidence type="ECO:0000256" key="3">
    <source>
        <dbReference type="ARBA" id="ARBA00022692"/>
    </source>
</evidence>
<name>A0A8T1QFA5_CARIL</name>
<evidence type="ECO:0000256" key="6">
    <source>
        <dbReference type="ARBA" id="ARBA00023136"/>
    </source>
</evidence>
<evidence type="ECO:0000313" key="9">
    <source>
        <dbReference type="EMBL" id="KAG6653049.1"/>
    </source>
</evidence>
<evidence type="ECO:0000256" key="1">
    <source>
        <dbReference type="ARBA" id="ARBA00004141"/>
    </source>
</evidence>
<dbReference type="PANTHER" id="PTHR34368:SF1">
    <property type="entry name" value="OS01G0962200 PROTEIN"/>
    <property type="match status" value="1"/>
</dbReference>
<dbReference type="GO" id="GO:0016020">
    <property type="term" value="C:membrane"/>
    <property type="evidence" value="ECO:0007669"/>
    <property type="project" value="UniProtKB-SubCell"/>
</dbReference>
<accession>A0A8T1QFA5</accession>
<gene>
    <name evidence="9" type="ORF">CIPAW_05G048000</name>
    <name evidence="10" type="ORF">I3842_05G047700</name>
</gene>
<dbReference type="OrthoDB" id="5562961at2759"/>
<reference evidence="9" key="1">
    <citation type="submission" date="2020-12" db="EMBL/GenBank/DDBJ databases">
        <title>WGS assembly of Carya illinoinensis cv. Pawnee.</title>
        <authorList>
            <person name="Platts A."/>
            <person name="Shu S."/>
            <person name="Wright S."/>
            <person name="Barry K."/>
            <person name="Edger P."/>
            <person name="Pires J.C."/>
            <person name="Schmutz J."/>
        </authorList>
    </citation>
    <scope>NUCLEOTIDE SEQUENCE</scope>
    <source>
        <tissue evidence="9">Leaf</tissue>
    </source>
</reference>
<feature type="signal peptide" evidence="8">
    <location>
        <begin position="1"/>
        <end position="27"/>
    </location>
</feature>
<evidence type="ECO:0000256" key="8">
    <source>
        <dbReference type="SAM" id="SignalP"/>
    </source>
</evidence>
<protein>
    <recommendedName>
        <fullName evidence="12">Ceramidase</fullName>
    </recommendedName>
</protein>
<dbReference type="InterPro" id="IPR008901">
    <property type="entry name" value="ACER"/>
</dbReference>
<keyword evidence="5 7" id="KW-1133">Transmembrane helix</keyword>
<keyword evidence="6 7" id="KW-0472">Membrane</keyword>
<keyword evidence="3 7" id="KW-0812">Transmembrane</keyword>
<feature type="transmembrane region" description="Helical" evidence="7">
    <location>
        <begin position="115"/>
        <end position="133"/>
    </location>
</feature>
<evidence type="ECO:0000256" key="5">
    <source>
        <dbReference type="ARBA" id="ARBA00022989"/>
    </source>
</evidence>
<feature type="transmembrane region" description="Helical" evidence="7">
    <location>
        <begin position="140"/>
        <end position="159"/>
    </location>
</feature>
<organism evidence="9 11">
    <name type="scientific">Carya illinoinensis</name>
    <name type="common">Pecan</name>
    <dbReference type="NCBI Taxonomy" id="32201"/>
    <lineage>
        <taxon>Eukaryota</taxon>
        <taxon>Viridiplantae</taxon>
        <taxon>Streptophyta</taxon>
        <taxon>Embryophyta</taxon>
        <taxon>Tracheophyta</taxon>
        <taxon>Spermatophyta</taxon>
        <taxon>Magnoliopsida</taxon>
        <taxon>eudicotyledons</taxon>
        <taxon>Gunneridae</taxon>
        <taxon>Pentapetalae</taxon>
        <taxon>rosids</taxon>
        <taxon>fabids</taxon>
        <taxon>Fagales</taxon>
        <taxon>Juglandaceae</taxon>
        <taxon>Carya</taxon>
    </lineage>
</organism>